<protein>
    <submittedName>
        <fullName evidence="2">Uncharacterized protein</fullName>
    </submittedName>
</protein>
<keyword evidence="3" id="KW-1185">Reference proteome</keyword>
<sequence length="74" mass="7721">MHATDEKGIKSKTDKTFPRPTPQHKMGSSAAAIADALSSLSLRPPSHRSSLLSSFPAGRSGTGPITGSRSESSR</sequence>
<accession>A0A9E7GJW7</accession>
<feature type="region of interest" description="Disordered" evidence="1">
    <location>
        <begin position="1"/>
        <end position="74"/>
    </location>
</feature>
<reference evidence="2" key="1">
    <citation type="submission" date="2022-05" db="EMBL/GenBank/DDBJ databases">
        <title>The Musa troglodytarum L. genome provides insights into the mechanism of non-climacteric behaviour and enrichment of carotenoids.</title>
        <authorList>
            <person name="Wang J."/>
        </authorList>
    </citation>
    <scope>NUCLEOTIDE SEQUENCE</scope>
    <source>
        <tissue evidence="2">Leaf</tissue>
    </source>
</reference>
<feature type="compositionally biased region" description="Polar residues" evidence="1">
    <location>
        <begin position="63"/>
        <end position="74"/>
    </location>
</feature>
<evidence type="ECO:0000313" key="2">
    <source>
        <dbReference type="EMBL" id="URE13374.1"/>
    </source>
</evidence>
<dbReference type="AlphaFoldDB" id="A0A9E7GJW7"/>
<feature type="compositionally biased region" description="Basic and acidic residues" evidence="1">
    <location>
        <begin position="1"/>
        <end position="17"/>
    </location>
</feature>
<name>A0A9E7GJW7_9LILI</name>
<proteinExistence type="predicted"/>
<evidence type="ECO:0000313" key="3">
    <source>
        <dbReference type="Proteomes" id="UP001055439"/>
    </source>
</evidence>
<gene>
    <name evidence="2" type="ORF">MUK42_32962</name>
</gene>
<dbReference type="Proteomes" id="UP001055439">
    <property type="component" value="Chromosome 6"/>
</dbReference>
<organism evidence="2 3">
    <name type="scientific">Musa troglodytarum</name>
    <name type="common">fe'i banana</name>
    <dbReference type="NCBI Taxonomy" id="320322"/>
    <lineage>
        <taxon>Eukaryota</taxon>
        <taxon>Viridiplantae</taxon>
        <taxon>Streptophyta</taxon>
        <taxon>Embryophyta</taxon>
        <taxon>Tracheophyta</taxon>
        <taxon>Spermatophyta</taxon>
        <taxon>Magnoliopsida</taxon>
        <taxon>Liliopsida</taxon>
        <taxon>Zingiberales</taxon>
        <taxon>Musaceae</taxon>
        <taxon>Musa</taxon>
    </lineage>
</organism>
<evidence type="ECO:0000256" key="1">
    <source>
        <dbReference type="SAM" id="MobiDB-lite"/>
    </source>
</evidence>
<dbReference type="EMBL" id="CP097508">
    <property type="protein sequence ID" value="URE13374.1"/>
    <property type="molecule type" value="Genomic_DNA"/>
</dbReference>
<feature type="compositionally biased region" description="Low complexity" evidence="1">
    <location>
        <begin position="28"/>
        <end position="54"/>
    </location>
</feature>